<dbReference type="Gene3D" id="3.90.950.20">
    <property type="entry name" value="CinA-like"/>
    <property type="match status" value="1"/>
</dbReference>
<dbReference type="SUPFAM" id="SSF142433">
    <property type="entry name" value="CinA-like"/>
    <property type="match status" value="1"/>
</dbReference>
<sequence>MEESKNANKQEGIDEQLLRVCGNLLKQHRLRLLCAESMTAGYLSSLWGMEINSGNYFLGSIVCYHTAVKTGVLGVPAAKINKYCAESAVVTLRMLDGLRKLVVDAEVYVSITGLAFKTENAKQLRSIGTVYYAFHYAAQTTIFKRHFAGDAATIFIATCNALLHDLYHWLLQALGGKKLENNTNW</sequence>
<dbReference type="EMBL" id="CP117880">
    <property type="protein sequence ID" value="WDF70341.1"/>
    <property type="molecule type" value="Genomic_DNA"/>
</dbReference>
<evidence type="ECO:0000313" key="3">
    <source>
        <dbReference type="Proteomes" id="UP001221558"/>
    </source>
</evidence>
<dbReference type="RefSeq" id="WP_274269050.1">
    <property type="nucleotide sequence ID" value="NZ_CP117880.1"/>
</dbReference>
<reference evidence="2 3" key="1">
    <citation type="submission" date="2023-02" db="EMBL/GenBank/DDBJ databases">
        <title>Genome sequence of Sphingobacterium sp. KACC 22765.</title>
        <authorList>
            <person name="Kim S."/>
            <person name="Heo J."/>
            <person name="Kwon S.-W."/>
        </authorList>
    </citation>
    <scope>NUCLEOTIDE SEQUENCE [LARGE SCALE GENOMIC DNA]</scope>
    <source>
        <strain evidence="2 3">KACC 22765</strain>
    </source>
</reference>
<gene>
    <name evidence="2" type="ORF">PQ465_08160</name>
</gene>
<organism evidence="2 3">
    <name type="scientific">Sphingobacterium oryzagri</name>
    <dbReference type="NCBI Taxonomy" id="3025669"/>
    <lineage>
        <taxon>Bacteria</taxon>
        <taxon>Pseudomonadati</taxon>
        <taxon>Bacteroidota</taxon>
        <taxon>Sphingobacteriia</taxon>
        <taxon>Sphingobacteriales</taxon>
        <taxon>Sphingobacteriaceae</taxon>
        <taxon>Sphingobacterium</taxon>
    </lineage>
</organism>
<dbReference type="InterPro" id="IPR036653">
    <property type="entry name" value="CinA-like_C"/>
</dbReference>
<evidence type="ECO:0000313" key="2">
    <source>
        <dbReference type="EMBL" id="WDF70341.1"/>
    </source>
</evidence>
<dbReference type="Pfam" id="PF02464">
    <property type="entry name" value="CinA"/>
    <property type="match status" value="1"/>
</dbReference>
<protein>
    <submittedName>
        <fullName evidence="2">Nicotinamide-nucleotide amidohydrolase family protein</fullName>
    </submittedName>
</protein>
<accession>A0ABY7WL57</accession>
<keyword evidence="3" id="KW-1185">Reference proteome</keyword>
<dbReference type="Proteomes" id="UP001221558">
    <property type="component" value="Chromosome"/>
</dbReference>
<dbReference type="NCBIfam" id="TIGR00199">
    <property type="entry name" value="PncC_domain"/>
    <property type="match status" value="1"/>
</dbReference>
<name>A0ABY7WL57_9SPHI</name>
<evidence type="ECO:0000259" key="1">
    <source>
        <dbReference type="Pfam" id="PF02464"/>
    </source>
</evidence>
<feature type="domain" description="CinA C-terminal" evidence="1">
    <location>
        <begin position="15"/>
        <end position="168"/>
    </location>
</feature>
<dbReference type="InterPro" id="IPR008136">
    <property type="entry name" value="CinA_C"/>
</dbReference>
<proteinExistence type="predicted"/>